<comment type="caution">
    <text evidence="3">The sequence shown here is derived from an EMBL/GenBank/DDBJ whole genome shotgun (WGS) entry which is preliminary data.</text>
</comment>
<evidence type="ECO:0000313" key="4">
    <source>
        <dbReference type="Proteomes" id="UP000177097"/>
    </source>
</evidence>
<feature type="coiled-coil region" evidence="1">
    <location>
        <begin position="144"/>
        <end position="171"/>
    </location>
</feature>
<dbReference type="STRING" id="1802389.A3C17_00410"/>
<dbReference type="EMBL" id="MGDX01000018">
    <property type="protein sequence ID" value="OGL71000.1"/>
    <property type="molecule type" value="Genomic_DNA"/>
</dbReference>
<keyword evidence="2" id="KW-0472">Membrane</keyword>
<feature type="coiled-coil region" evidence="1">
    <location>
        <begin position="73"/>
        <end position="114"/>
    </location>
</feature>
<dbReference type="SUPFAM" id="SSF90257">
    <property type="entry name" value="Myosin rod fragments"/>
    <property type="match status" value="1"/>
</dbReference>
<keyword evidence="2" id="KW-0812">Transmembrane</keyword>
<evidence type="ECO:0000256" key="2">
    <source>
        <dbReference type="SAM" id="Phobius"/>
    </source>
</evidence>
<dbReference type="AlphaFoldDB" id="A0A1F7TYA0"/>
<reference evidence="3 4" key="1">
    <citation type="journal article" date="2016" name="Nat. Commun.">
        <title>Thousands of microbial genomes shed light on interconnected biogeochemical processes in an aquifer system.</title>
        <authorList>
            <person name="Anantharaman K."/>
            <person name="Brown C.T."/>
            <person name="Hug L.A."/>
            <person name="Sharon I."/>
            <person name="Castelle C.J."/>
            <person name="Probst A.J."/>
            <person name="Thomas B.C."/>
            <person name="Singh A."/>
            <person name="Wilkins M.J."/>
            <person name="Karaoz U."/>
            <person name="Brodie E.L."/>
            <person name="Williams K.H."/>
            <person name="Hubbard S.S."/>
            <person name="Banfield J.F."/>
        </authorList>
    </citation>
    <scope>NUCLEOTIDE SEQUENCE [LARGE SCALE GENOMIC DNA]</scope>
</reference>
<protein>
    <submittedName>
        <fullName evidence="3">Uncharacterized protein</fullName>
    </submittedName>
</protein>
<gene>
    <name evidence="3" type="ORF">A3C17_00410</name>
</gene>
<keyword evidence="2" id="KW-1133">Transmembrane helix</keyword>
<organism evidence="3 4">
    <name type="scientific">Candidatus Uhrbacteria bacterium RIFCSPHIGHO2_02_FULL_53_13</name>
    <dbReference type="NCBI Taxonomy" id="1802389"/>
    <lineage>
        <taxon>Bacteria</taxon>
        <taxon>Candidatus Uhriibacteriota</taxon>
    </lineage>
</organism>
<dbReference type="Proteomes" id="UP000177097">
    <property type="component" value="Unassembled WGS sequence"/>
</dbReference>
<keyword evidence="1" id="KW-0175">Coiled coil</keyword>
<feature type="transmembrane region" description="Helical" evidence="2">
    <location>
        <begin position="198"/>
        <end position="219"/>
    </location>
</feature>
<proteinExistence type="predicted"/>
<accession>A0A1F7TYA0</accession>
<dbReference type="Gene3D" id="1.20.5.340">
    <property type="match status" value="1"/>
</dbReference>
<sequence>MTETERQTSLRFPDWGILDLDRFLTALDAELRELEVQKAAVSQDIATKTARLTSLSTTESSLVSEILLQESRLSQLTASCSALARRIDELQQSIKGLESRVVDLREQKTKVEGDLKIERTLENELALVCAKYKTDLEDERVTFADEQAVARAELEAERAELKKRSVAVDERDAAVGQRRFEFTSQDRAFDQAVKEAKVSLSLTVLAVLLILVLFGAFAVHESTAGERICLERLEKLRP</sequence>
<evidence type="ECO:0000313" key="3">
    <source>
        <dbReference type="EMBL" id="OGL71000.1"/>
    </source>
</evidence>
<name>A0A1F7TYA0_9BACT</name>
<evidence type="ECO:0000256" key="1">
    <source>
        <dbReference type="SAM" id="Coils"/>
    </source>
</evidence>